<accession>A0A5B7J3V2</accession>
<evidence type="ECO:0000313" key="1">
    <source>
        <dbReference type="EMBL" id="MPC87578.1"/>
    </source>
</evidence>
<comment type="caution">
    <text evidence="1">The sequence shown here is derived from an EMBL/GenBank/DDBJ whole genome shotgun (WGS) entry which is preliminary data.</text>
</comment>
<evidence type="ECO:0000313" key="2">
    <source>
        <dbReference type="Proteomes" id="UP000324222"/>
    </source>
</evidence>
<protein>
    <submittedName>
        <fullName evidence="1">Uncharacterized protein</fullName>
    </submittedName>
</protein>
<gene>
    <name evidence="1" type="ORF">E2C01_082444</name>
</gene>
<dbReference type="Proteomes" id="UP000324222">
    <property type="component" value="Unassembled WGS sequence"/>
</dbReference>
<name>A0A5B7J3V2_PORTR</name>
<sequence length="127" mass="14226">MCAFLTDDAEFSLNFHCNDENTLGSPINTHSGLFKQDLRQCQPGFQVTAPVPILLSYLRVALTHALPCPLRYLDPTPTCPKLVAYTFHGDPGLCPRMALRPRVTGETDLKGGELYVCRCVMVWYEHV</sequence>
<keyword evidence="2" id="KW-1185">Reference proteome</keyword>
<reference evidence="1 2" key="1">
    <citation type="submission" date="2019-05" db="EMBL/GenBank/DDBJ databases">
        <title>Another draft genome of Portunus trituberculatus and its Hox gene families provides insights of decapod evolution.</title>
        <authorList>
            <person name="Jeong J.-H."/>
            <person name="Song I."/>
            <person name="Kim S."/>
            <person name="Choi T."/>
            <person name="Kim D."/>
            <person name="Ryu S."/>
            <person name="Kim W."/>
        </authorList>
    </citation>
    <scope>NUCLEOTIDE SEQUENCE [LARGE SCALE GENOMIC DNA]</scope>
    <source>
        <tissue evidence="1">Muscle</tissue>
    </source>
</reference>
<proteinExistence type="predicted"/>
<dbReference type="EMBL" id="VSRR010074906">
    <property type="protein sequence ID" value="MPC87578.1"/>
    <property type="molecule type" value="Genomic_DNA"/>
</dbReference>
<dbReference type="AlphaFoldDB" id="A0A5B7J3V2"/>
<organism evidence="1 2">
    <name type="scientific">Portunus trituberculatus</name>
    <name type="common">Swimming crab</name>
    <name type="synonym">Neptunus trituberculatus</name>
    <dbReference type="NCBI Taxonomy" id="210409"/>
    <lineage>
        <taxon>Eukaryota</taxon>
        <taxon>Metazoa</taxon>
        <taxon>Ecdysozoa</taxon>
        <taxon>Arthropoda</taxon>
        <taxon>Crustacea</taxon>
        <taxon>Multicrustacea</taxon>
        <taxon>Malacostraca</taxon>
        <taxon>Eumalacostraca</taxon>
        <taxon>Eucarida</taxon>
        <taxon>Decapoda</taxon>
        <taxon>Pleocyemata</taxon>
        <taxon>Brachyura</taxon>
        <taxon>Eubrachyura</taxon>
        <taxon>Portunoidea</taxon>
        <taxon>Portunidae</taxon>
        <taxon>Portuninae</taxon>
        <taxon>Portunus</taxon>
    </lineage>
</organism>